<keyword evidence="1" id="KW-0732">Signal</keyword>
<reference evidence="4" key="1">
    <citation type="submission" date="2025-08" db="UniProtKB">
        <authorList>
            <consortium name="RefSeq"/>
        </authorList>
    </citation>
    <scope>IDENTIFICATION</scope>
    <source>
        <tissue evidence="4">Testes</tissue>
    </source>
</reference>
<evidence type="ECO:0000259" key="2">
    <source>
        <dbReference type="PROSITE" id="PS50234"/>
    </source>
</evidence>
<feature type="domain" description="VWFA" evidence="2">
    <location>
        <begin position="319"/>
        <end position="493"/>
    </location>
</feature>
<dbReference type="PANTHER" id="PTHR10579:SF177">
    <property type="entry name" value="CALCIUM-ACTIVATED CHLORIDE CHANNEL REGULATOR 4-LIKE PROTEIN"/>
    <property type="match status" value="1"/>
</dbReference>
<dbReference type="InterPro" id="IPR002035">
    <property type="entry name" value="VWF_A"/>
</dbReference>
<dbReference type="RefSeq" id="XP_006822464.1">
    <property type="nucleotide sequence ID" value="XM_006822401.1"/>
</dbReference>
<dbReference type="Pfam" id="PF08434">
    <property type="entry name" value="CLCA"/>
    <property type="match status" value="1"/>
</dbReference>
<dbReference type="InterPro" id="IPR051266">
    <property type="entry name" value="CLCR"/>
</dbReference>
<dbReference type="InterPro" id="IPR036465">
    <property type="entry name" value="vWFA_dom_sf"/>
</dbReference>
<feature type="chain" id="PRO_5046257465" evidence="1">
    <location>
        <begin position="24"/>
        <end position="625"/>
    </location>
</feature>
<dbReference type="PANTHER" id="PTHR10579">
    <property type="entry name" value="CALCIUM-ACTIVATED CHLORIDE CHANNEL REGULATOR"/>
    <property type="match status" value="1"/>
</dbReference>
<feature type="signal peptide" evidence="1">
    <location>
        <begin position="1"/>
        <end position="23"/>
    </location>
</feature>
<dbReference type="InterPro" id="IPR013642">
    <property type="entry name" value="CLCA_N"/>
</dbReference>
<evidence type="ECO:0000313" key="3">
    <source>
        <dbReference type="Proteomes" id="UP000694865"/>
    </source>
</evidence>
<accession>A0ABM0MR23</accession>
<evidence type="ECO:0000256" key="1">
    <source>
        <dbReference type="SAM" id="SignalP"/>
    </source>
</evidence>
<name>A0ABM0MR23_SACKO</name>
<dbReference type="SMART" id="SM00327">
    <property type="entry name" value="VWA"/>
    <property type="match status" value="1"/>
</dbReference>
<keyword evidence="3" id="KW-1185">Reference proteome</keyword>
<protein>
    <submittedName>
        <fullName evidence="4">Calcium-activated chloride channel regulator 1-like</fullName>
    </submittedName>
</protein>
<dbReference type="Gene3D" id="3.40.50.410">
    <property type="entry name" value="von Willebrand factor, type A domain"/>
    <property type="match status" value="1"/>
</dbReference>
<dbReference type="Pfam" id="PF00092">
    <property type="entry name" value="VWA"/>
    <property type="match status" value="1"/>
</dbReference>
<dbReference type="CDD" id="cd00198">
    <property type="entry name" value="vWFA"/>
    <property type="match status" value="1"/>
</dbReference>
<gene>
    <name evidence="4" type="primary">LOC100372093</name>
</gene>
<sequence>MDKYRCLVATIVVMLLCIDDIQSSRNPINLIDNGYETILIAIHESVPEDHRIVDRLKEIFTDASGFVFQGTFNRTYYRNVTILLPNTWSDELREAPATTERFDIANVIVDQPNPNYGDNPYTKQTKSCGELGDYIHLTERWLVDEDYSWYYWGNPGKVIGHEWAHLRWGVFDEYPTEEYEHFYYDENGHVQPSRCSEAVTGVSLDIYDGYKECNKDPSSGVLPDSGCRFFPKLENNEATGSYMYANYLDSVFTYCHSSDDLDQMARHNRLARNKQNKQCCYDSAWDVMLDSDDFAKEANPPRDILPDTFILVVQEVELRIVLVLDVSGSMDDNNRLDLLLQASTRYIGYTVPNATWIGIVEFSNDATILSELVQIVGVETRKELIEELPDDAKGATSIGSGLLAGLSVLERGPGGAAGGIIFLISDGEENTPPYMKDVVDLLVQEEVVVDTLALSDEADEGLAKLSDATGGTAYWYSESDESTALHDAFTDTITSRTSTSTDTPVQLASYKTDVEGRDGIFKEEIYIDQSIGRHTIFFIFWEFGSDPVEVVVRDPSGNIIDNQSGTYVQNDDTNTIIIQIEGIAQVLTEDPVPFREFGRVTSGGLFQVDSGVYIPGDDEDLIPPE</sequence>
<evidence type="ECO:0000313" key="4">
    <source>
        <dbReference type="RefSeq" id="XP_006822464.1"/>
    </source>
</evidence>
<dbReference type="Proteomes" id="UP000694865">
    <property type="component" value="Unplaced"/>
</dbReference>
<proteinExistence type="predicted"/>
<dbReference type="PROSITE" id="PS50234">
    <property type="entry name" value="VWFA"/>
    <property type="match status" value="1"/>
</dbReference>
<dbReference type="GeneID" id="100372093"/>
<dbReference type="SUPFAM" id="SSF53300">
    <property type="entry name" value="vWA-like"/>
    <property type="match status" value="1"/>
</dbReference>
<organism evidence="3 4">
    <name type="scientific">Saccoglossus kowalevskii</name>
    <name type="common">Acorn worm</name>
    <dbReference type="NCBI Taxonomy" id="10224"/>
    <lineage>
        <taxon>Eukaryota</taxon>
        <taxon>Metazoa</taxon>
        <taxon>Hemichordata</taxon>
        <taxon>Enteropneusta</taxon>
        <taxon>Harrimaniidae</taxon>
        <taxon>Saccoglossus</taxon>
    </lineage>
</organism>